<comment type="caution">
    <text evidence="4">The sequence shown here is derived from an EMBL/GenBank/DDBJ whole genome shotgun (WGS) entry which is preliminary data.</text>
</comment>
<dbReference type="CDD" id="cd16936">
    <property type="entry name" value="HATPase_RsbW-like"/>
    <property type="match status" value="1"/>
</dbReference>
<dbReference type="Gene3D" id="3.30.450.20">
    <property type="entry name" value="PAS domain"/>
    <property type="match status" value="2"/>
</dbReference>
<dbReference type="SUPFAM" id="SSF55781">
    <property type="entry name" value="GAF domain-like"/>
    <property type="match status" value="1"/>
</dbReference>
<feature type="region of interest" description="Disordered" evidence="2">
    <location>
        <begin position="784"/>
        <end position="803"/>
    </location>
</feature>
<dbReference type="CDD" id="cd00130">
    <property type="entry name" value="PAS"/>
    <property type="match status" value="1"/>
</dbReference>
<dbReference type="InterPro" id="IPR035965">
    <property type="entry name" value="PAS-like_dom_sf"/>
</dbReference>
<dbReference type="PANTHER" id="PTHR43156:SF2">
    <property type="entry name" value="STAGE II SPORULATION PROTEIN E"/>
    <property type="match status" value="1"/>
</dbReference>
<dbReference type="SUPFAM" id="SSF55785">
    <property type="entry name" value="PYP-like sensor domain (PAS domain)"/>
    <property type="match status" value="2"/>
</dbReference>
<dbReference type="RefSeq" id="WP_167981378.1">
    <property type="nucleotide sequence ID" value="NZ_JAATEJ010000002.1"/>
</dbReference>
<dbReference type="InterPro" id="IPR029016">
    <property type="entry name" value="GAF-like_dom_sf"/>
</dbReference>
<keyword evidence="1" id="KW-0378">Hydrolase</keyword>
<dbReference type="Pfam" id="PF07228">
    <property type="entry name" value="SpoIIE"/>
    <property type="match status" value="1"/>
</dbReference>
<name>A0ABX0ZJX2_9ACTN</name>
<dbReference type="Proteomes" id="UP000734511">
    <property type="component" value="Unassembled WGS sequence"/>
</dbReference>
<dbReference type="InterPro" id="IPR003594">
    <property type="entry name" value="HATPase_dom"/>
</dbReference>
<proteinExistence type="predicted"/>
<feature type="region of interest" description="Disordered" evidence="2">
    <location>
        <begin position="1"/>
        <end position="21"/>
    </location>
</feature>
<feature type="compositionally biased region" description="Basic and acidic residues" evidence="2">
    <location>
        <begin position="791"/>
        <end position="803"/>
    </location>
</feature>
<dbReference type="SMART" id="SM00091">
    <property type="entry name" value="PAS"/>
    <property type="match status" value="2"/>
</dbReference>
<accession>A0ABX0ZJX2</accession>
<dbReference type="Gene3D" id="3.30.565.10">
    <property type="entry name" value="Histidine kinase-like ATPase, C-terminal domain"/>
    <property type="match status" value="1"/>
</dbReference>
<dbReference type="InterPro" id="IPR036457">
    <property type="entry name" value="PPM-type-like_dom_sf"/>
</dbReference>
<feature type="domain" description="PAS" evidence="3">
    <location>
        <begin position="152"/>
        <end position="223"/>
    </location>
</feature>
<dbReference type="InterPro" id="IPR013656">
    <property type="entry name" value="PAS_4"/>
</dbReference>
<reference evidence="4 5" key="1">
    <citation type="submission" date="2020-03" db="EMBL/GenBank/DDBJ databases">
        <title>WGS of actinomycetes isolated from Thailand.</title>
        <authorList>
            <person name="Thawai C."/>
        </authorList>
    </citation>
    <scope>NUCLEOTIDE SEQUENCE [LARGE SCALE GENOMIC DNA]</scope>
    <source>
        <strain evidence="4 5">PRB2-1</strain>
    </source>
</reference>
<evidence type="ECO:0000256" key="2">
    <source>
        <dbReference type="SAM" id="MobiDB-lite"/>
    </source>
</evidence>
<dbReference type="NCBIfam" id="TIGR00229">
    <property type="entry name" value="sensory_box"/>
    <property type="match status" value="2"/>
</dbReference>
<evidence type="ECO:0000259" key="3">
    <source>
        <dbReference type="PROSITE" id="PS50112"/>
    </source>
</evidence>
<dbReference type="Gene3D" id="3.60.40.10">
    <property type="entry name" value="PPM-type phosphatase domain"/>
    <property type="match status" value="1"/>
</dbReference>
<dbReference type="InterPro" id="IPR001932">
    <property type="entry name" value="PPM-type_phosphatase-like_dom"/>
</dbReference>
<dbReference type="PANTHER" id="PTHR43156">
    <property type="entry name" value="STAGE II SPORULATION PROTEIN E-RELATED"/>
    <property type="match status" value="1"/>
</dbReference>
<evidence type="ECO:0000313" key="4">
    <source>
        <dbReference type="EMBL" id="NJP42504.1"/>
    </source>
</evidence>
<dbReference type="InterPro" id="IPR000014">
    <property type="entry name" value="PAS"/>
</dbReference>
<gene>
    <name evidence="4" type="ORF">HCN08_03605</name>
</gene>
<feature type="domain" description="PAS" evidence="3">
    <location>
        <begin position="25"/>
        <end position="71"/>
    </location>
</feature>
<protein>
    <submittedName>
        <fullName evidence="4">SpoIIE family protein phosphatase</fullName>
    </submittedName>
</protein>
<dbReference type="Pfam" id="PF01590">
    <property type="entry name" value="GAF"/>
    <property type="match status" value="1"/>
</dbReference>
<dbReference type="Gene3D" id="3.30.450.40">
    <property type="match status" value="1"/>
</dbReference>
<dbReference type="SMART" id="SM00331">
    <property type="entry name" value="PP2C_SIG"/>
    <property type="match status" value="1"/>
</dbReference>
<dbReference type="EMBL" id="JAATEJ010000002">
    <property type="protein sequence ID" value="NJP42504.1"/>
    <property type="molecule type" value="Genomic_DNA"/>
</dbReference>
<organism evidence="4 5">
    <name type="scientific">Actinacidiphila epipremni</name>
    <dbReference type="NCBI Taxonomy" id="2053013"/>
    <lineage>
        <taxon>Bacteria</taxon>
        <taxon>Bacillati</taxon>
        <taxon>Actinomycetota</taxon>
        <taxon>Actinomycetes</taxon>
        <taxon>Kitasatosporales</taxon>
        <taxon>Streptomycetaceae</taxon>
        <taxon>Actinacidiphila</taxon>
    </lineage>
</organism>
<evidence type="ECO:0000256" key="1">
    <source>
        <dbReference type="ARBA" id="ARBA00022801"/>
    </source>
</evidence>
<sequence>MSASGDTPPGEGAGGGAGRPARGTLLDTLRVAVVMLDTTGRVLLWSPLAEEVLGWAGEHIVGRRVGGLFGPGHRVPAGRPAPPPVPSAKEAERMLGELLRDGRWDGILSLRHRDGHTVQVEARASLLVDGDGRPFVLASMVETSRLRTLEHDLAALDSLFDSSPLGVAIFDNDLRYVRVNDALAGMNGLPAADHIGRTVHEVMADTKAAESLSALQRDVLETGRPVVDLVSPAPRGNGHRSLSYHRLVDRAGRVLGISATVIDVTERVESEAKAERARRRLALLNDVGSRIAGHLDVRRNAEELAAALVPTFCDYSGVVLHSQLADGGELPYAAYSDSTPMRQVGVGAINWNADVVRVIRPGQAVSFDRKSPFGEVLATGRPQLMNTHDELSHLTHPDDPKVRATLAIGVRSMIVLPLRAHGVVLGLLIVSRADGREPFDQEDVALGMELADRAGAALDNARLYVREREGALMLQRSLLPRSTPAAPGVDVAYRYVPGSSAAEVGGDWFDVLPLAGGRVAFVVGDVMGHGLGAAATMGRLRTAVRTLAALDMKPDELLRRVGELGEDLAQRPSEGWMATAVYAVYDPATRRCAIAQAGHPPPVLIAPDDDGGHPRARLLDELPPGVPLGVGGGRFETTELDVPDGTVLVLYTDGLIESRRHDIGTGLERLRATLSRPLDSLEDACDDLLATMEPGREPDDVALLMARLGTLPSGSTEAWTFPAEASAVRLARRRVRDTLAEWELPELIDVTVLLVSELVTNSLRYAHGPIGVRMVRGGSLLVEVSDPLPDPPRERTTTAEDEGGRGLQLVAGASRRWGTRHGPLGKTVWFELALP</sequence>
<dbReference type="PROSITE" id="PS50112">
    <property type="entry name" value="PAS"/>
    <property type="match status" value="2"/>
</dbReference>
<dbReference type="SUPFAM" id="SSF81606">
    <property type="entry name" value="PP2C-like"/>
    <property type="match status" value="1"/>
</dbReference>
<dbReference type="Pfam" id="PF00989">
    <property type="entry name" value="PAS"/>
    <property type="match status" value="1"/>
</dbReference>
<dbReference type="InterPro" id="IPR052016">
    <property type="entry name" value="Bact_Sigma-Reg"/>
</dbReference>
<keyword evidence="5" id="KW-1185">Reference proteome</keyword>
<dbReference type="SMART" id="SM00065">
    <property type="entry name" value="GAF"/>
    <property type="match status" value="1"/>
</dbReference>
<dbReference type="InterPro" id="IPR036890">
    <property type="entry name" value="HATPase_C_sf"/>
</dbReference>
<evidence type="ECO:0000313" key="5">
    <source>
        <dbReference type="Proteomes" id="UP000734511"/>
    </source>
</evidence>
<dbReference type="InterPro" id="IPR003018">
    <property type="entry name" value="GAF"/>
</dbReference>
<dbReference type="Pfam" id="PF08448">
    <property type="entry name" value="PAS_4"/>
    <property type="match status" value="1"/>
</dbReference>
<dbReference type="Pfam" id="PF13581">
    <property type="entry name" value="HATPase_c_2"/>
    <property type="match status" value="1"/>
</dbReference>
<dbReference type="InterPro" id="IPR013767">
    <property type="entry name" value="PAS_fold"/>
</dbReference>